<dbReference type="Gene3D" id="3.80.10.10">
    <property type="entry name" value="Ribonuclease Inhibitor"/>
    <property type="match status" value="1"/>
</dbReference>
<dbReference type="Proteomes" id="UP000265618">
    <property type="component" value="Unassembled WGS sequence"/>
</dbReference>
<reference evidence="1 2" key="1">
    <citation type="journal article" date="2018" name="PLoS ONE">
        <title>The draft genome of Kipferlia bialata reveals reductive genome evolution in fornicate parasites.</title>
        <authorList>
            <person name="Tanifuji G."/>
            <person name="Takabayashi S."/>
            <person name="Kume K."/>
            <person name="Takagi M."/>
            <person name="Nakayama T."/>
            <person name="Kamikawa R."/>
            <person name="Inagaki Y."/>
            <person name="Hashimoto T."/>
        </authorList>
    </citation>
    <scope>NUCLEOTIDE SEQUENCE [LARGE SCALE GENOMIC DNA]</scope>
    <source>
        <strain evidence="1">NY0173</strain>
    </source>
</reference>
<dbReference type="SUPFAM" id="SSF52047">
    <property type="entry name" value="RNI-like"/>
    <property type="match status" value="1"/>
</dbReference>
<gene>
    <name evidence="1" type="ORF">KIPB_016752</name>
</gene>
<dbReference type="SMART" id="SM00368">
    <property type="entry name" value="LRR_RI"/>
    <property type="match status" value="2"/>
</dbReference>
<keyword evidence="2" id="KW-1185">Reference proteome</keyword>
<name>A0A391P666_9EUKA</name>
<evidence type="ECO:0000313" key="1">
    <source>
        <dbReference type="EMBL" id="GCA65279.1"/>
    </source>
</evidence>
<dbReference type="EMBL" id="BDIP01010542">
    <property type="protein sequence ID" value="GCA65279.1"/>
    <property type="molecule type" value="Genomic_DNA"/>
</dbReference>
<comment type="caution">
    <text evidence="1">The sequence shown here is derived from an EMBL/GenBank/DDBJ whole genome shotgun (WGS) entry which is preliminary data.</text>
</comment>
<evidence type="ECO:0000313" key="2">
    <source>
        <dbReference type="Proteomes" id="UP000265618"/>
    </source>
</evidence>
<organism evidence="1 2">
    <name type="scientific">Kipferlia bialata</name>
    <dbReference type="NCBI Taxonomy" id="797122"/>
    <lineage>
        <taxon>Eukaryota</taxon>
        <taxon>Metamonada</taxon>
        <taxon>Carpediemonas-like organisms</taxon>
        <taxon>Kipferlia</taxon>
    </lineage>
</organism>
<dbReference type="Pfam" id="PF13516">
    <property type="entry name" value="LRR_6"/>
    <property type="match status" value="2"/>
</dbReference>
<dbReference type="OrthoDB" id="120976at2759"/>
<accession>A0A391P666</accession>
<proteinExistence type="predicted"/>
<sequence length="60" mass="6122">MVVYLNLSDNCIGDTGAVALSEALSSLIQLTGLALHNNMIGDTGATALAQSISSLTQLTE</sequence>
<dbReference type="InterPro" id="IPR032675">
    <property type="entry name" value="LRR_dom_sf"/>
</dbReference>
<dbReference type="InterPro" id="IPR001611">
    <property type="entry name" value="Leu-rich_rpt"/>
</dbReference>
<protein>
    <submittedName>
        <fullName evidence="1">Uncharacterized protein</fullName>
    </submittedName>
</protein>
<feature type="non-terminal residue" evidence="1">
    <location>
        <position position="1"/>
    </location>
</feature>
<dbReference type="AlphaFoldDB" id="A0A391P666"/>